<reference evidence="1 2" key="1">
    <citation type="submission" date="2018-10" db="EMBL/GenBank/DDBJ databases">
        <title>Fifty Aureobasidium pullulans genomes reveal a recombining polyextremotolerant generalist.</title>
        <authorList>
            <person name="Gostincar C."/>
            <person name="Turk M."/>
            <person name="Zajc J."/>
            <person name="Gunde-Cimerman N."/>
        </authorList>
    </citation>
    <scope>NUCLEOTIDE SEQUENCE [LARGE SCALE GENOMIC DNA]</scope>
    <source>
        <strain evidence="1 2">EXF-10751</strain>
    </source>
</reference>
<dbReference type="AlphaFoldDB" id="A0A4S8ZA42"/>
<evidence type="ECO:0000313" key="2">
    <source>
        <dbReference type="Proteomes" id="UP000310421"/>
    </source>
</evidence>
<accession>A0A4S8ZA42</accession>
<name>A0A4S8ZA42_AURPU</name>
<gene>
    <name evidence="1" type="ORF">D6D20_04808</name>
</gene>
<comment type="caution">
    <text evidence="1">The sequence shown here is derived from an EMBL/GenBank/DDBJ whole genome shotgun (WGS) entry which is preliminary data.</text>
</comment>
<protein>
    <submittedName>
        <fullName evidence="1">Uncharacterized protein</fullName>
    </submittedName>
</protein>
<dbReference type="EMBL" id="QZAN01000045">
    <property type="protein sequence ID" value="THW61737.1"/>
    <property type="molecule type" value="Genomic_DNA"/>
</dbReference>
<sequence length="139" mass="15551">NFKLITLFYACTRLSLHSLPSLSGLQPLDRRSDASPYMKPALYPSQVLQPGRAHSLLRQSPILDDKYDHPSLRASIISNFRTAAVDLLAGNTTFLMKNIPDHRGPDALRPPDKLLRGEALDFCAPNYDQIFMHSEFGNA</sequence>
<proteinExistence type="predicted"/>
<feature type="non-terminal residue" evidence="1">
    <location>
        <position position="1"/>
    </location>
</feature>
<dbReference type="Proteomes" id="UP000310421">
    <property type="component" value="Unassembled WGS sequence"/>
</dbReference>
<evidence type="ECO:0000313" key="1">
    <source>
        <dbReference type="EMBL" id="THW61737.1"/>
    </source>
</evidence>
<organism evidence="1 2">
    <name type="scientific">Aureobasidium pullulans</name>
    <name type="common">Black yeast</name>
    <name type="synonym">Pullularia pullulans</name>
    <dbReference type="NCBI Taxonomy" id="5580"/>
    <lineage>
        <taxon>Eukaryota</taxon>
        <taxon>Fungi</taxon>
        <taxon>Dikarya</taxon>
        <taxon>Ascomycota</taxon>
        <taxon>Pezizomycotina</taxon>
        <taxon>Dothideomycetes</taxon>
        <taxon>Dothideomycetidae</taxon>
        <taxon>Dothideales</taxon>
        <taxon>Saccotheciaceae</taxon>
        <taxon>Aureobasidium</taxon>
    </lineage>
</organism>